<keyword evidence="2 4" id="KW-0342">GTP-binding</keyword>
<dbReference type="PANTHER" id="PTHR10218">
    <property type="entry name" value="GTP-BINDING PROTEIN ALPHA SUBUNIT"/>
    <property type="match status" value="1"/>
</dbReference>
<keyword evidence="8" id="KW-1185">Reference proteome</keyword>
<dbReference type="SUPFAM" id="SSF52540">
    <property type="entry name" value="P-loop containing nucleoside triphosphate hydrolases"/>
    <property type="match status" value="1"/>
</dbReference>
<evidence type="ECO:0000256" key="4">
    <source>
        <dbReference type="PIRSR" id="PIRSR601019-1"/>
    </source>
</evidence>
<dbReference type="Gene3D" id="1.10.400.10">
    <property type="entry name" value="GI Alpha 1, domain 2-like"/>
    <property type="match status" value="1"/>
</dbReference>
<feature type="binding site" evidence="5">
    <location>
        <position position="55"/>
    </location>
    <ligand>
        <name>Mg(2+)</name>
        <dbReference type="ChEBI" id="CHEBI:18420"/>
    </ligand>
</feature>
<dbReference type="GO" id="GO:0001664">
    <property type="term" value="F:G protein-coupled receptor binding"/>
    <property type="evidence" value="ECO:0007669"/>
    <property type="project" value="TreeGrafter"/>
</dbReference>
<dbReference type="EMBL" id="KE124896">
    <property type="protein sequence ID" value="EPB75567.1"/>
    <property type="molecule type" value="Genomic_DNA"/>
</dbReference>
<keyword evidence="3" id="KW-0807">Transducer</keyword>
<dbReference type="InterPro" id="IPR027417">
    <property type="entry name" value="P-loop_NTPase"/>
</dbReference>
<dbReference type="GO" id="GO:0046872">
    <property type="term" value="F:metal ion binding"/>
    <property type="evidence" value="ECO:0007669"/>
    <property type="project" value="UniProtKB-KW"/>
</dbReference>
<dbReference type="CDD" id="cd00066">
    <property type="entry name" value="G-alpha"/>
    <property type="match status" value="1"/>
</dbReference>
<evidence type="ECO:0000256" key="3">
    <source>
        <dbReference type="ARBA" id="ARBA00023224"/>
    </source>
</evidence>
<accession>A0A0D6M6Q2</accession>
<dbReference type="GO" id="GO:0007188">
    <property type="term" value="P:adenylate cyclase-modulating G protein-coupled receptor signaling pathway"/>
    <property type="evidence" value="ECO:0007669"/>
    <property type="project" value="TreeGrafter"/>
</dbReference>
<protein>
    <submittedName>
        <fullName evidence="7">G-protein alpha subunit</fullName>
    </submittedName>
</protein>
<dbReference type="GO" id="GO:0005525">
    <property type="term" value="F:GTP binding"/>
    <property type="evidence" value="ECO:0007669"/>
    <property type="project" value="UniProtKB-KW"/>
</dbReference>
<feature type="binding site" evidence="4">
    <location>
        <begin position="51"/>
        <end position="56"/>
    </location>
    <ligand>
        <name>GTP</name>
        <dbReference type="ChEBI" id="CHEBI:37565"/>
    </ligand>
</feature>
<evidence type="ECO:0000256" key="5">
    <source>
        <dbReference type="PIRSR" id="PIRSR601019-2"/>
    </source>
</evidence>
<keyword evidence="5" id="KW-0479">Metal-binding</keyword>
<dbReference type="Gene3D" id="3.40.50.300">
    <property type="entry name" value="P-loop containing nucleotide triphosphate hydrolases"/>
    <property type="match status" value="1"/>
</dbReference>
<dbReference type="PROSITE" id="PS51882">
    <property type="entry name" value="G_ALPHA"/>
    <property type="match status" value="1"/>
</dbReference>
<dbReference type="GO" id="GO:0005737">
    <property type="term" value="C:cytoplasm"/>
    <property type="evidence" value="ECO:0007669"/>
    <property type="project" value="TreeGrafter"/>
</dbReference>
<name>A0A0D6M6Q2_9BILA</name>
<reference evidence="7 8" key="1">
    <citation type="submission" date="2013-05" db="EMBL/GenBank/DDBJ databases">
        <title>Draft genome of the parasitic nematode Anyclostoma ceylanicum.</title>
        <authorList>
            <person name="Mitreva M."/>
        </authorList>
    </citation>
    <scope>NUCLEOTIDE SEQUENCE [LARGE SCALE GENOMIC DNA]</scope>
</reference>
<dbReference type="InterPro" id="IPR001019">
    <property type="entry name" value="Gprotein_alpha_su"/>
</dbReference>
<keyword evidence="5" id="KW-0460">Magnesium</keyword>
<dbReference type="AlphaFoldDB" id="A0A0D6M6Q2"/>
<dbReference type="InterPro" id="IPR011025">
    <property type="entry name" value="GproteinA_insert"/>
</dbReference>
<keyword evidence="1 4" id="KW-0547">Nucleotide-binding</keyword>
<sequence>MGSASGGLRSAKTTPEEKLKAVKSKQIDKSIENERNKAESHFKILLLGGSECGKTTIFKQMRVLHLNGFSREDALAFKPSIHYNIMSSLTQLLTACASFKIFHENSVQEAVDQFTEYVEKIKNVEDGVLTPAIGRSIEKIWHSSDCSLLRMIDVGGQRSERRKWIHCFDNVDMVLFVVSVSDFDTIDPEDPTQNRLLQNYFLFKTIAQSELFRHSSIVLFLNKYDIFKEKLQSSTIRQCDDSLLDATHFIQTQFRNCIHERHRYFSYITVATDTENIQLVFDSATAHIINENLKSTGLRD</sequence>
<feature type="binding site" evidence="4">
    <location>
        <position position="271"/>
    </location>
    <ligand>
        <name>GTP</name>
        <dbReference type="ChEBI" id="CHEBI:37565"/>
    </ligand>
</feature>
<organism evidence="7 8">
    <name type="scientific">Ancylostoma ceylanicum</name>
    <dbReference type="NCBI Taxonomy" id="53326"/>
    <lineage>
        <taxon>Eukaryota</taxon>
        <taxon>Metazoa</taxon>
        <taxon>Ecdysozoa</taxon>
        <taxon>Nematoda</taxon>
        <taxon>Chromadorea</taxon>
        <taxon>Rhabditida</taxon>
        <taxon>Rhabditina</taxon>
        <taxon>Rhabditomorpha</taxon>
        <taxon>Strongyloidea</taxon>
        <taxon>Ancylostomatidae</taxon>
        <taxon>Ancylostomatinae</taxon>
        <taxon>Ancylostoma</taxon>
    </lineage>
</organism>
<dbReference type="GO" id="GO:0031683">
    <property type="term" value="F:G-protein beta/gamma-subunit complex binding"/>
    <property type="evidence" value="ECO:0007669"/>
    <property type="project" value="InterPro"/>
</dbReference>
<feature type="binding site" evidence="4">
    <location>
        <begin position="153"/>
        <end position="157"/>
    </location>
    <ligand>
        <name>GTP</name>
        <dbReference type="ChEBI" id="CHEBI:37565"/>
    </ligand>
</feature>
<feature type="compositionally biased region" description="Basic and acidic residues" evidence="6">
    <location>
        <begin position="14"/>
        <end position="25"/>
    </location>
</feature>
<dbReference type="Proteomes" id="UP000054495">
    <property type="component" value="Unassembled WGS sequence"/>
</dbReference>
<dbReference type="SMART" id="SM00275">
    <property type="entry name" value="G_alpha"/>
    <property type="match status" value="1"/>
</dbReference>
<feature type="binding site" evidence="4">
    <location>
        <begin position="222"/>
        <end position="225"/>
    </location>
    <ligand>
        <name>GTP</name>
        <dbReference type="ChEBI" id="CHEBI:37565"/>
    </ligand>
</feature>
<dbReference type="SUPFAM" id="SSF47895">
    <property type="entry name" value="Transducin (alpha subunit), insertion domain"/>
    <property type="match status" value="1"/>
</dbReference>
<dbReference type="Pfam" id="PF00503">
    <property type="entry name" value="G-alpha"/>
    <property type="match status" value="2"/>
</dbReference>
<dbReference type="GO" id="GO:0003924">
    <property type="term" value="F:GTPase activity"/>
    <property type="evidence" value="ECO:0007669"/>
    <property type="project" value="InterPro"/>
</dbReference>
<proteinExistence type="predicted"/>
<gene>
    <name evidence="7" type="ORF">ANCCEY_05344</name>
</gene>
<evidence type="ECO:0000313" key="7">
    <source>
        <dbReference type="EMBL" id="EPB75567.1"/>
    </source>
</evidence>
<evidence type="ECO:0000256" key="6">
    <source>
        <dbReference type="SAM" id="MobiDB-lite"/>
    </source>
</evidence>
<feature type="region of interest" description="Disordered" evidence="6">
    <location>
        <begin position="1"/>
        <end position="25"/>
    </location>
</feature>
<dbReference type="GO" id="GO:0005834">
    <property type="term" value="C:heterotrimeric G-protein complex"/>
    <property type="evidence" value="ECO:0007669"/>
    <property type="project" value="TreeGrafter"/>
</dbReference>
<dbReference type="PANTHER" id="PTHR10218:SF247">
    <property type="entry name" value="GUANINE NUCLEOTIDE-BINDING PROTEIN ALPHA-6 SUBUNIT"/>
    <property type="match status" value="1"/>
</dbReference>
<evidence type="ECO:0000256" key="2">
    <source>
        <dbReference type="ARBA" id="ARBA00023134"/>
    </source>
</evidence>
<evidence type="ECO:0000313" key="8">
    <source>
        <dbReference type="Proteomes" id="UP000054495"/>
    </source>
</evidence>
<evidence type="ECO:0000256" key="1">
    <source>
        <dbReference type="ARBA" id="ARBA00022741"/>
    </source>
</evidence>